<dbReference type="InterPro" id="IPR050816">
    <property type="entry name" value="Flavin-dep_Halogenase_NPB"/>
</dbReference>
<evidence type="ECO:0000313" key="4">
    <source>
        <dbReference type="Proteomes" id="UP000199331"/>
    </source>
</evidence>
<dbReference type="OrthoDB" id="462203at2"/>
<sequence>MTDPVRKILIVGGGSAGWMAAAYLSRALSDTVAIELVESEAVGTVGVGEATIPPIREFNRMAGIDEVEFVKATDATFKVGIEFENWGVPGDRYLHAFGHVGQELDAMVRLHHWWLLGKQAGGPDYPQWQELFLGRAAADLDRFAIDQRPGSELSRLLPHAYHFDSLSYGKYLRKVAESRGVKRTEGKIVAVHRASDTGEVTGIGLDDGATLEADFFIDCSGFRSLVLGEAMEVPFDDWSHWLPADRALVVQTENVGETISPMTRAIAHSVGWQWRIPLRSRTGNGHVFSSAFSSGDEATERLLATISGDLRGDPRIITFRTGRRQDAWSGNVVGIGLAAGFLEPLESTSIHLVQASLERLVELFPTKAIDPVLRDRFNAQTQQEWEQVRDFVIAHYAVMQRDDSEFWRHCRTMELPDTLSTILELWRSHGSVAIDGGHLFQLGSWTSLLLGQNLEPDRPHPATARAQPQPIADRIAHIAASLRKSAEGLPDHGQFLARMAGTAS</sequence>
<keyword evidence="4" id="KW-1185">Reference proteome</keyword>
<protein>
    <submittedName>
        <fullName evidence="3">Tryptophan halogenase</fullName>
    </submittedName>
</protein>
<keyword evidence="2" id="KW-0274">FAD</keyword>
<keyword evidence="2" id="KW-0285">Flavoprotein</keyword>
<evidence type="ECO:0000256" key="2">
    <source>
        <dbReference type="PIRSR" id="PIRSR011396-2"/>
    </source>
</evidence>
<dbReference type="AlphaFoldDB" id="A0A1I5MEP0"/>
<feature type="active site" evidence="1">
    <location>
        <position position="78"/>
    </location>
</feature>
<dbReference type="STRING" id="604088.SAMN04488060_1321"/>
<dbReference type="InterPro" id="IPR036188">
    <property type="entry name" value="FAD/NAD-bd_sf"/>
</dbReference>
<dbReference type="GO" id="GO:0004497">
    <property type="term" value="F:monooxygenase activity"/>
    <property type="evidence" value="ECO:0007669"/>
    <property type="project" value="InterPro"/>
</dbReference>
<evidence type="ECO:0000256" key="1">
    <source>
        <dbReference type="PIRSR" id="PIRSR011396-1"/>
    </source>
</evidence>
<dbReference type="InterPro" id="IPR033856">
    <property type="entry name" value="Trp_halogen"/>
</dbReference>
<dbReference type="PANTHER" id="PTHR43747:SF4">
    <property type="entry name" value="FLAVIN-DEPENDENT TRYPTOPHAN HALOGENASE"/>
    <property type="match status" value="1"/>
</dbReference>
<dbReference type="Gene3D" id="3.50.50.60">
    <property type="entry name" value="FAD/NAD(P)-binding domain"/>
    <property type="match status" value="1"/>
</dbReference>
<evidence type="ECO:0000313" key="3">
    <source>
        <dbReference type="EMBL" id="SFP08055.1"/>
    </source>
</evidence>
<feature type="binding site" evidence="2">
    <location>
        <begin position="13"/>
        <end position="16"/>
    </location>
    <ligand>
        <name>FAD</name>
        <dbReference type="ChEBI" id="CHEBI:57692"/>
    </ligand>
</feature>
<dbReference type="RefSeq" id="WP_090479031.1">
    <property type="nucleotide sequence ID" value="NZ_FOWZ01000002.1"/>
</dbReference>
<name>A0A1I5MEP0_9SPHN</name>
<feature type="binding site" evidence="2">
    <location>
        <position position="350"/>
    </location>
    <ligand>
        <name>FAD</name>
        <dbReference type="ChEBI" id="CHEBI:57692"/>
    </ligand>
</feature>
<dbReference type="Pfam" id="PF04820">
    <property type="entry name" value="Trp_halogenase"/>
    <property type="match status" value="1"/>
</dbReference>
<dbReference type="InterPro" id="IPR006905">
    <property type="entry name" value="Flavin_halogenase"/>
</dbReference>
<feature type="binding site" evidence="2">
    <location>
        <position position="346"/>
    </location>
    <ligand>
        <name>L-tryptophan</name>
        <dbReference type="ChEBI" id="CHEBI:57912"/>
    </ligand>
</feature>
<proteinExistence type="predicted"/>
<dbReference type="Proteomes" id="UP000199331">
    <property type="component" value="Unassembled WGS sequence"/>
</dbReference>
<organism evidence="3 4">
    <name type="scientific">Qipengyuania nanhaisediminis</name>
    <dbReference type="NCBI Taxonomy" id="604088"/>
    <lineage>
        <taxon>Bacteria</taxon>
        <taxon>Pseudomonadati</taxon>
        <taxon>Pseudomonadota</taxon>
        <taxon>Alphaproteobacteria</taxon>
        <taxon>Sphingomonadales</taxon>
        <taxon>Erythrobacteraceae</taxon>
        <taxon>Qipengyuania</taxon>
    </lineage>
</organism>
<reference evidence="4" key="1">
    <citation type="submission" date="2016-10" db="EMBL/GenBank/DDBJ databases">
        <authorList>
            <person name="Varghese N."/>
            <person name="Submissions S."/>
        </authorList>
    </citation>
    <scope>NUCLEOTIDE SEQUENCE [LARGE SCALE GENOMIC DNA]</scope>
    <source>
        <strain evidence="4">CGMCC 1.7715</strain>
    </source>
</reference>
<gene>
    <name evidence="3" type="ORF">SAMN04488060_1321</name>
</gene>
<dbReference type="EMBL" id="FOWZ01000002">
    <property type="protein sequence ID" value="SFP08055.1"/>
    <property type="molecule type" value="Genomic_DNA"/>
</dbReference>
<dbReference type="GO" id="GO:0000166">
    <property type="term" value="F:nucleotide binding"/>
    <property type="evidence" value="ECO:0007669"/>
    <property type="project" value="UniProtKB-KW"/>
</dbReference>
<keyword evidence="2" id="KW-0547">Nucleotide-binding</keyword>
<dbReference type="PANTHER" id="PTHR43747">
    <property type="entry name" value="FAD-BINDING PROTEIN"/>
    <property type="match status" value="1"/>
</dbReference>
<feature type="binding site" evidence="2">
    <location>
        <position position="337"/>
    </location>
    <ligand>
        <name>FAD</name>
        <dbReference type="ChEBI" id="CHEBI:57692"/>
    </ligand>
</feature>
<dbReference type="SUPFAM" id="SSF51905">
    <property type="entry name" value="FAD/NAD(P)-binding domain"/>
    <property type="match status" value="1"/>
</dbReference>
<feature type="binding site" evidence="2">
    <location>
        <position position="78"/>
    </location>
    <ligand>
        <name>7-chloro-L-tryptophan</name>
        <dbReference type="ChEBI" id="CHEBI:58713"/>
    </ligand>
</feature>
<accession>A0A1I5MEP0</accession>
<dbReference type="PIRSF" id="PIRSF011396">
    <property type="entry name" value="Trp_halogenase"/>
    <property type="match status" value="1"/>
</dbReference>